<dbReference type="EMBL" id="PGEX01000001">
    <property type="protein sequence ID" value="PJJ42405.1"/>
    <property type="molecule type" value="Genomic_DNA"/>
</dbReference>
<keyword evidence="3" id="KW-1185">Reference proteome</keyword>
<dbReference type="SUPFAM" id="SSF55166">
    <property type="entry name" value="Hedgehog/DD-peptidase"/>
    <property type="match status" value="1"/>
</dbReference>
<sequence length="151" mass="17026">MDKYFTCEEPRYFSFAEMTRTDTGLDNRPTTWDQVENLMVTANRLDTVRGKFGKAVRVNCAFRSEAVNARVGGVPTSAHTQGLAADICAYDGTETGNRRLYAICRESILSLSIDQLILYTEKPGVESSRIRFMHVGFRAFGEKPRGQILFK</sequence>
<proteinExistence type="predicted"/>
<gene>
    <name evidence="2" type="ORF">BGX16_2431</name>
</gene>
<evidence type="ECO:0000313" key="3">
    <source>
        <dbReference type="Proteomes" id="UP000231134"/>
    </source>
</evidence>
<evidence type="ECO:0000313" key="2">
    <source>
        <dbReference type="EMBL" id="PJJ42405.1"/>
    </source>
</evidence>
<feature type="domain" description="Peptidase M15A C-terminal" evidence="1">
    <location>
        <begin position="13"/>
        <end position="93"/>
    </location>
</feature>
<protein>
    <submittedName>
        <fullName evidence="2">Peptidase M15-like protein</fullName>
    </submittedName>
</protein>
<dbReference type="Gene3D" id="3.30.1380.10">
    <property type="match status" value="1"/>
</dbReference>
<comment type="caution">
    <text evidence="2">The sequence shown here is derived from an EMBL/GenBank/DDBJ whole genome shotgun (WGS) entry which is preliminary data.</text>
</comment>
<dbReference type="OrthoDB" id="5242612at2"/>
<dbReference type="InterPro" id="IPR013230">
    <property type="entry name" value="Peptidase_M15A_C"/>
</dbReference>
<dbReference type="InterPro" id="IPR009045">
    <property type="entry name" value="Zn_M74/Hedgehog-like"/>
</dbReference>
<dbReference type="Pfam" id="PF08291">
    <property type="entry name" value="Peptidase_M15_3"/>
    <property type="match status" value="1"/>
</dbReference>
<accession>A0A2M9A9L3</accession>
<evidence type="ECO:0000259" key="1">
    <source>
        <dbReference type="Pfam" id="PF08291"/>
    </source>
</evidence>
<name>A0A2M9A9L3_9BACT</name>
<reference evidence="2 3" key="1">
    <citation type="submission" date="2017-11" db="EMBL/GenBank/DDBJ databases">
        <title>Animal gut microbial communities from fecal samples from Wisconsin, USA.</title>
        <authorList>
            <person name="Neumann A."/>
        </authorList>
    </citation>
    <scope>NUCLEOTIDE SEQUENCE [LARGE SCALE GENOMIC DNA]</scope>
    <source>
        <strain evidence="2 3">UWS3</strain>
    </source>
</reference>
<dbReference type="Proteomes" id="UP000231134">
    <property type="component" value="Unassembled WGS sequence"/>
</dbReference>
<dbReference type="AlphaFoldDB" id="A0A2M9A9L3"/>
<organism evidence="2 3">
    <name type="scientific">Hallerella succinigenes</name>
    <dbReference type="NCBI Taxonomy" id="1896222"/>
    <lineage>
        <taxon>Bacteria</taxon>
        <taxon>Pseudomonadati</taxon>
        <taxon>Fibrobacterota</taxon>
        <taxon>Fibrobacteria</taxon>
        <taxon>Fibrobacterales</taxon>
        <taxon>Fibrobacteraceae</taxon>
        <taxon>Hallerella</taxon>
    </lineage>
</organism>
<dbReference type="RefSeq" id="WP_100426261.1">
    <property type="nucleotide sequence ID" value="NZ_PGEX01000001.1"/>
</dbReference>